<reference evidence="5" key="1">
    <citation type="journal article" date="2014" name="Front. Microbiol.">
        <title>High frequency of phylogenetically diverse reductive dehalogenase-homologous genes in deep subseafloor sedimentary metagenomes.</title>
        <authorList>
            <person name="Kawai M."/>
            <person name="Futagami T."/>
            <person name="Toyoda A."/>
            <person name="Takaki Y."/>
            <person name="Nishi S."/>
            <person name="Hori S."/>
            <person name="Arai W."/>
            <person name="Tsubouchi T."/>
            <person name="Morono Y."/>
            <person name="Uchiyama I."/>
            <person name="Ito T."/>
            <person name="Fujiyama A."/>
            <person name="Inagaki F."/>
            <person name="Takami H."/>
        </authorList>
    </citation>
    <scope>NUCLEOTIDE SEQUENCE</scope>
    <source>
        <strain evidence="5">Expedition CK06-06</strain>
    </source>
</reference>
<dbReference type="Pfam" id="PF16901">
    <property type="entry name" value="DAO_C"/>
    <property type="match status" value="1"/>
</dbReference>
<protein>
    <recommendedName>
        <fullName evidence="4">Alpha-glycerophosphate oxidase C-terminal domain-containing protein</fullName>
    </recommendedName>
</protein>
<dbReference type="PANTHER" id="PTHR11985:SF15">
    <property type="entry name" value="GLYCEROL-3-PHOSPHATE DEHYDROGENASE, MITOCHONDRIAL"/>
    <property type="match status" value="1"/>
</dbReference>
<keyword evidence="3" id="KW-0560">Oxidoreductase</keyword>
<keyword evidence="2" id="KW-0274">FAD</keyword>
<dbReference type="Gene3D" id="3.50.50.60">
    <property type="entry name" value="FAD/NAD(P)-binding domain"/>
    <property type="match status" value="1"/>
</dbReference>
<dbReference type="PANTHER" id="PTHR11985">
    <property type="entry name" value="GLYCEROL-3-PHOSPHATE DEHYDROGENASE"/>
    <property type="match status" value="1"/>
</dbReference>
<dbReference type="InterPro" id="IPR031656">
    <property type="entry name" value="DAO_C"/>
</dbReference>
<evidence type="ECO:0000256" key="2">
    <source>
        <dbReference type="ARBA" id="ARBA00022827"/>
    </source>
</evidence>
<feature type="non-terminal residue" evidence="5">
    <location>
        <position position="1"/>
    </location>
</feature>
<name>X0XB36_9ZZZZ</name>
<dbReference type="InterPro" id="IPR036188">
    <property type="entry name" value="FAD/NAD-bd_sf"/>
</dbReference>
<dbReference type="AlphaFoldDB" id="X0XB36"/>
<evidence type="ECO:0000313" key="5">
    <source>
        <dbReference type="EMBL" id="GAG22156.1"/>
    </source>
</evidence>
<proteinExistence type="predicted"/>
<sequence length="230" mass="27122">LINSVKHYFPNAELDYDNILSTYAGIRPLVMQKGKSESEISRKHIIFFSNDGLLTITGGKLTAFRSMSEDLFKEIEVKKIFPNIRRQENFSKQKYIISLDKQEWFKILKNSGIQLEEDIADHIYQQYGKGALKILEIIRDSESLKEKILKDNDFIKAEIIYCLRYEMTQHLIDLFCRRTEMFLWISHKNAIKVATIVADIMATEYNWNEDKKKQEINAYIEYVKKTVSFL</sequence>
<dbReference type="InterPro" id="IPR000447">
    <property type="entry name" value="G3P_DH_FAD-dep"/>
</dbReference>
<organism evidence="5">
    <name type="scientific">marine sediment metagenome</name>
    <dbReference type="NCBI Taxonomy" id="412755"/>
    <lineage>
        <taxon>unclassified sequences</taxon>
        <taxon>metagenomes</taxon>
        <taxon>ecological metagenomes</taxon>
    </lineage>
</organism>
<accession>X0XB36</accession>
<dbReference type="EMBL" id="BARS01035756">
    <property type="protein sequence ID" value="GAG22156.1"/>
    <property type="molecule type" value="Genomic_DNA"/>
</dbReference>
<keyword evidence="1" id="KW-0285">Flavoprotein</keyword>
<comment type="caution">
    <text evidence="5">The sequence shown here is derived from an EMBL/GenBank/DDBJ whole genome shotgun (WGS) entry which is preliminary data.</text>
</comment>
<feature type="domain" description="Alpha-glycerophosphate oxidase C-terminal" evidence="4">
    <location>
        <begin position="107"/>
        <end position="212"/>
    </location>
</feature>
<gene>
    <name evidence="5" type="ORF">S01H1_55054</name>
</gene>
<evidence type="ECO:0000259" key="4">
    <source>
        <dbReference type="Pfam" id="PF16901"/>
    </source>
</evidence>
<dbReference type="GO" id="GO:0006072">
    <property type="term" value="P:glycerol-3-phosphate metabolic process"/>
    <property type="evidence" value="ECO:0007669"/>
    <property type="project" value="InterPro"/>
</dbReference>
<dbReference type="Gene3D" id="1.10.8.870">
    <property type="entry name" value="Alpha-glycerophosphate oxidase, cap domain"/>
    <property type="match status" value="1"/>
</dbReference>
<evidence type="ECO:0000256" key="1">
    <source>
        <dbReference type="ARBA" id="ARBA00022630"/>
    </source>
</evidence>
<evidence type="ECO:0000256" key="3">
    <source>
        <dbReference type="ARBA" id="ARBA00023002"/>
    </source>
</evidence>
<dbReference type="GO" id="GO:0004368">
    <property type="term" value="F:glycerol-3-phosphate dehydrogenase (quinone) activity"/>
    <property type="evidence" value="ECO:0007669"/>
    <property type="project" value="InterPro"/>
</dbReference>
<dbReference type="InterPro" id="IPR038299">
    <property type="entry name" value="DAO_C_sf"/>
</dbReference>